<evidence type="ECO:0000313" key="2">
    <source>
        <dbReference type="EMBL" id="KKK93339.1"/>
    </source>
</evidence>
<dbReference type="AlphaFoldDB" id="A0A0F9BS77"/>
<protein>
    <submittedName>
        <fullName evidence="2">Uncharacterized protein</fullName>
    </submittedName>
</protein>
<evidence type="ECO:0000256" key="1">
    <source>
        <dbReference type="SAM" id="MobiDB-lite"/>
    </source>
</evidence>
<accession>A0A0F9BS77</accession>
<comment type="caution">
    <text evidence="2">The sequence shown here is derived from an EMBL/GenBank/DDBJ whole genome shotgun (WGS) entry which is preliminary data.</text>
</comment>
<organism evidence="2">
    <name type="scientific">marine sediment metagenome</name>
    <dbReference type="NCBI Taxonomy" id="412755"/>
    <lineage>
        <taxon>unclassified sequences</taxon>
        <taxon>metagenomes</taxon>
        <taxon>ecological metagenomes</taxon>
    </lineage>
</organism>
<name>A0A0F9BS77_9ZZZZ</name>
<dbReference type="InterPro" id="IPR048168">
    <property type="entry name" value="Flexitail_dom"/>
</dbReference>
<feature type="compositionally biased region" description="Acidic residues" evidence="1">
    <location>
        <begin position="59"/>
        <end position="74"/>
    </location>
</feature>
<sequence>MEGKVVGIRNCLPIRSFFLMALAALAALLLASWALASTPAIADPSDQPAGGLRALDGAIDSDGDGCTDDQESGLDETLGGRRDPNNFWDFYDVPLRDKKIDLMNDIFGVAFRFGATGDPEGNPLALPIPASPAYHTAFDRGGVVQGGDPWDLLPADGTIDLMNDIFGVAFQFGHRCS</sequence>
<dbReference type="EMBL" id="LAZR01047816">
    <property type="protein sequence ID" value="KKK93339.1"/>
    <property type="molecule type" value="Genomic_DNA"/>
</dbReference>
<reference evidence="2" key="1">
    <citation type="journal article" date="2015" name="Nature">
        <title>Complex archaea that bridge the gap between prokaryotes and eukaryotes.</title>
        <authorList>
            <person name="Spang A."/>
            <person name="Saw J.H."/>
            <person name="Jorgensen S.L."/>
            <person name="Zaremba-Niedzwiedzka K."/>
            <person name="Martijn J."/>
            <person name="Lind A.E."/>
            <person name="van Eijk R."/>
            <person name="Schleper C."/>
            <person name="Guy L."/>
            <person name="Ettema T.J."/>
        </authorList>
    </citation>
    <scope>NUCLEOTIDE SEQUENCE</scope>
</reference>
<gene>
    <name evidence="2" type="ORF">LCGC14_2693860</name>
</gene>
<proteinExistence type="predicted"/>
<dbReference type="NCBIfam" id="NF041520">
    <property type="entry name" value="flexitail"/>
    <property type="match status" value="1"/>
</dbReference>
<feature type="region of interest" description="Disordered" evidence="1">
    <location>
        <begin position="52"/>
        <end position="80"/>
    </location>
</feature>